<dbReference type="InterPro" id="IPR029058">
    <property type="entry name" value="AB_hydrolase_fold"/>
</dbReference>
<evidence type="ECO:0000313" key="7">
    <source>
        <dbReference type="EMBL" id="KPJ19488.1"/>
    </source>
</evidence>
<sequence>MYSFKDIAVPCSSRTVRFLLLSCLMTLCWAEPRVLEPPIRVELEPPESSNFNTRNVLTSWITMPLDHFDPQNRETFQMRFMFNEEFFGGEGKPVFIMVGGEWAIAPGWLRAGNMYLMAQENQGYLIYTEHRYYGETLPYTEFTTENLRFLNVDQALADIAYFILELKKQERFANSKIILYGGSYAANMALWFKQRYPHLVEGVVASSGPIKGKVDFAGYLEVVHEAFKSEGGEQCISTIRQGIADTIAAMESILGRQSLEEAYRLCNPLNYDNELDLGYFSGLITWSFSGSVQRARPGTLLAICNNFATNIYGETPMEKIGGYIAATQNLGSCWSTGFETFLRTYNTTSISRAWYYQTCTEYGYFQIAPKSGTVFDQLKWLDVAFYVEVCKQVFDQRFDEAFVYDAVDRVNLIFGGLNPDVNNTINIHGTVDPWHALGVYDRDLKEGSPTYTVPRASHCFDMQGWLSTDTILMTRVQQAARRLVARWLYTKFEQIENYYQISKSSDMKSVLDTSYFKSLDLSQSRAWYYQTCTEYGYFQIAPKSGTVFDQLKWLDVAFYVEVCKQVFDQRFDEAFVYDAVDRVNLIFGGLNPDVNNTINIHGTVDPWHALGVYDRDLKEGSPTYTVPRASHCFDMQGWLSTDTILMTRVQQAARRLVARWLS</sequence>
<evidence type="ECO:0000256" key="6">
    <source>
        <dbReference type="SAM" id="SignalP"/>
    </source>
</evidence>
<gene>
    <name evidence="7" type="ORF">RR48_11115</name>
</gene>
<dbReference type="Proteomes" id="UP000053240">
    <property type="component" value="Unassembled WGS sequence"/>
</dbReference>
<feature type="chain" id="PRO_5008265331" evidence="6">
    <location>
        <begin position="31"/>
        <end position="662"/>
    </location>
</feature>
<dbReference type="InterPro" id="IPR042269">
    <property type="entry name" value="Ser_carbopepase_S28_SKS"/>
</dbReference>
<evidence type="ECO:0000256" key="2">
    <source>
        <dbReference type="ARBA" id="ARBA00022670"/>
    </source>
</evidence>
<dbReference type="FunCoup" id="A0A194RNS3">
    <property type="interactions" value="1"/>
</dbReference>
<dbReference type="AlphaFoldDB" id="A0A194RNS3"/>
<protein>
    <submittedName>
        <fullName evidence="7">Putative serine protease K12H4.7</fullName>
    </submittedName>
</protein>
<accession>A0A194RNS3</accession>
<keyword evidence="8" id="KW-1185">Reference proteome</keyword>
<dbReference type="PANTHER" id="PTHR11010:SF5">
    <property type="entry name" value="RE36938P-RELATED"/>
    <property type="match status" value="1"/>
</dbReference>
<dbReference type="Pfam" id="PF05577">
    <property type="entry name" value="Peptidase_S28"/>
    <property type="match status" value="2"/>
</dbReference>
<dbReference type="InterPro" id="IPR008758">
    <property type="entry name" value="Peptidase_S28"/>
</dbReference>
<dbReference type="GO" id="GO:0008239">
    <property type="term" value="F:dipeptidyl-peptidase activity"/>
    <property type="evidence" value="ECO:0007669"/>
    <property type="project" value="TreeGrafter"/>
</dbReference>
<dbReference type="PANTHER" id="PTHR11010">
    <property type="entry name" value="PROTEASE S28 PRO-X CARBOXYPEPTIDASE-RELATED"/>
    <property type="match status" value="1"/>
</dbReference>
<evidence type="ECO:0000256" key="4">
    <source>
        <dbReference type="ARBA" id="ARBA00022801"/>
    </source>
</evidence>
<evidence type="ECO:0000256" key="5">
    <source>
        <dbReference type="ARBA" id="ARBA00023180"/>
    </source>
</evidence>
<keyword evidence="5" id="KW-0325">Glycoprotein</keyword>
<reference evidence="7 8" key="1">
    <citation type="journal article" date="2015" name="Nat. Commun.">
        <title>Outbred genome sequencing and CRISPR/Cas9 gene editing in butterflies.</title>
        <authorList>
            <person name="Li X."/>
            <person name="Fan D."/>
            <person name="Zhang W."/>
            <person name="Liu G."/>
            <person name="Zhang L."/>
            <person name="Zhao L."/>
            <person name="Fang X."/>
            <person name="Chen L."/>
            <person name="Dong Y."/>
            <person name="Chen Y."/>
            <person name="Ding Y."/>
            <person name="Zhao R."/>
            <person name="Feng M."/>
            <person name="Zhu Y."/>
            <person name="Feng Y."/>
            <person name="Jiang X."/>
            <person name="Zhu D."/>
            <person name="Xiang H."/>
            <person name="Feng X."/>
            <person name="Li S."/>
            <person name="Wang J."/>
            <person name="Zhang G."/>
            <person name="Kronforst M.R."/>
            <person name="Wang W."/>
        </authorList>
    </citation>
    <scope>NUCLEOTIDE SEQUENCE [LARGE SCALE GENOMIC DNA]</scope>
    <source>
        <strain evidence="7">Ya'a_city_454_Pm</strain>
        <tissue evidence="7">Whole body</tissue>
    </source>
</reference>
<dbReference type="Gene3D" id="3.40.50.1820">
    <property type="entry name" value="alpha/beta hydrolase"/>
    <property type="match status" value="2"/>
</dbReference>
<name>A0A194RNS3_PAPMA</name>
<keyword evidence="4" id="KW-0378">Hydrolase</keyword>
<evidence type="ECO:0000256" key="3">
    <source>
        <dbReference type="ARBA" id="ARBA00022729"/>
    </source>
</evidence>
<evidence type="ECO:0000256" key="1">
    <source>
        <dbReference type="ARBA" id="ARBA00011079"/>
    </source>
</evidence>
<dbReference type="Gene3D" id="1.20.120.980">
    <property type="entry name" value="Serine carboxypeptidase S28, SKS domain"/>
    <property type="match status" value="1"/>
</dbReference>
<dbReference type="SUPFAM" id="SSF53474">
    <property type="entry name" value="alpha/beta-Hydrolases"/>
    <property type="match status" value="1"/>
</dbReference>
<evidence type="ECO:0000313" key="8">
    <source>
        <dbReference type="Proteomes" id="UP000053240"/>
    </source>
</evidence>
<dbReference type="GO" id="GO:0006508">
    <property type="term" value="P:proteolysis"/>
    <property type="evidence" value="ECO:0007669"/>
    <property type="project" value="UniProtKB-KW"/>
</dbReference>
<dbReference type="EMBL" id="KQ459896">
    <property type="protein sequence ID" value="KPJ19488.1"/>
    <property type="molecule type" value="Genomic_DNA"/>
</dbReference>
<dbReference type="GO" id="GO:0070008">
    <property type="term" value="F:serine-type exopeptidase activity"/>
    <property type="evidence" value="ECO:0007669"/>
    <property type="project" value="InterPro"/>
</dbReference>
<organism evidence="7 8">
    <name type="scientific">Papilio machaon</name>
    <name type="common">Old World swallowtail butterfly</name>
    <dbReference type="NCBI Taxonomy" id="76193"/>
    <lineage>
        <taxon>Eukaryota</taxon>
        <taxon>Metazoa</taxon>
        <taxon>Ecdysozoa</taxon>
        <taxon>Arthropoda</taxon>
        <taxon>Hexapoda</taxon>
        <taxon>Insecta</taxon>
        <taxon>Pterygota</taxon>
        <taxon>Neoptera</taxon>
        <taxon>Endopterygota</taxon>
        <taxon>Lepidoptera</taxon>
        <taxon>Glossata</taxon>
        <taxon>Ditrysia</taxon>
        <taxon>Papilionoidea</taxon>
        <taxon>Papilionidae</taxon>
        <taxon>Papilioninae</taxon>
        <taxon>Papilio</taxon>
    </lineage>
</organism>
<comment type="similarity">
    <text evidence="1">Belongs to the peptidase S28 family.</text>
</comment>
<keyword evidence="2 7" id="KW-0645">Protease</keyword>
<proteinExistence type="inferred from homology"/>
<feature type="signal peptide" evidence="6">
    <location>
        <begin position="1"/>
        <end position="30"/>
    </location>
</feature>
<keyword evidence="3 6" id="KW-0732">Signal</keyword>
<dbReference type="InParanoid" id="A0A194RNS3"/>